<dbReference type="InterPro" id="IPR036652">
    <property type="entry name" value="YjeF_N_dom_sf"/>
</dbReference>
<dbReference type="CDD" id="cd01171">
    <property type="entry name" value="YXKO-related"/>
    <property type="match status" value="1"/>
</dbReference>
<keyword evidence="13" id="KW-0511">Multifunctional enzyme</keyword>
<dbReference type="GO" id="GO:0110051">
    <property type="term" value="P:metabolite repair"/>
    <property type="evidence" value="ECO:0007669"/>
    <property type="project" value="TreeGrafter"/>
</dbReference>
<dbReference type="GO" id="GO:0005524">
    <property type="term" value="F:ATP binding"/>
    <property type="evidence" value="ECO:0007669"/>
    <property type="project" value="UniProtKB-UniRule"/>
</dbReference>
<dbReference type="Pfam" id="PF03853">
    <property type="entry name" value="YjeF_N"/>
    <property type="match status" value="1"/>
</dbReference>
<dbReference type="AlphaFoldDB" id="A0A9X8JIL1"/>
<comment type="cofactor">
    <cofactor evidence="18 19">
        <name>K(+)</name>
        <dbReference type="ChEBI" id="CHEBI:29103"/>
    </cofactor>
    <text evidence="18 19">Binds 1 potassium ion per subunit.</text>
</comment>
<feature type="binding site" evidence="17">
    <location>
        <begin position="422"/>
        <end position="426"/>
    </location>
    <ligand>
        <name>AMP</name>
        <dbReference type="ChEBI" id="CHEBI:456215"/>
    </ligand>
</feature>
<dbReference type="PANTHER" id="PTHR12592">
    <property type="entry name" value="ATP-DEPENDENT (S)-NAD(P)H-HYDRATE DEHYDRATASE FAMILY MEMBER"/>
    <property type="match status" value="1"/>
</dbReference>
<dbReference type="NCBIfam" id="NF007856">
    <property type="entry name" value="PRK10565.1"/>
    <property type="match status" value="1"/>
</dbReference>
<keyword evidence="12 17" id="KW-0456">Lyase</keyword>
<dbReference type="InterPro" id="IPR030677">
    <property type="entry name" value="Nnr"/>
</dbReference>
<feature type="binding site" evidence="18">
    <location>
        <position position="145"/>
    </location>
    <ligand>
        <name>K(+)</name>
        <dbReference type="ChEBI" id="CHEBI:29103"/>
    </ligand>
</feature>
<name>A0A9X8JIL1_9GAMM</name>
<feature type="domain" description="YjeF C-terminal" evidence="20">
    <location>
        <begin position="244"/>
        <end position="511"/>
    </location>
</feature>
<evidence type="ECO:0000256" key="5">
    <source>
        <dbReference type="ARBA" id="ARBA00022723"/>
    </source>
</evidence>
<comment type="function">
    <text evidence="14 19">Bifunctional enzyme that catalyzes the epimerization of the S- and R-forms of NAD(P)HX and the dehydration of the S-form of NAD(P)HX at the expense of ADP, which is converted to AMP. This allows the repair of both epimers of NAD(P)HX, a damaged form of NAD(P)H that is a result of enzymatic or heat-dependent hydration.</text>
</comment>
<dbReference type="PROSITE" id="PS51385">
    <property type="entry name" value="YJEF_N"/>
    <property type="match status" value="1"/>
</dbReference>
<keyword evidence="5 18" id="KW-0479">Metal-binding</keyword>
<dbReference type="InterPro" id="IPR000631">
    <property type="entry name" value="CARKD"/>
</dbReference>
<comment type="catalytic activity">
    <reaction evidence="2 18 19">
        <text>(6R)-NADPHX = (6S)-NADPHX</text>
        <dbReference type="Rhea" id="RHEA:32227"/>
        <dbReference type="ChEBI" id="CHEBI:64076"/>
        <dbReference type="ChEBI" id="CHEBI:64077"/>
        <dbReference type="EC" id="5.1.99.6"/>
    </reaction>
</comment>
<comment type="function">
    <text evidence="17">Catalyzes the dehydration of the S-form of NAD(P)HX at the expense of ADP, which is converted to AMP. Together with NAD(P)HX epimerase, which catalyzes the epimerization of the S- and R-forms, the enzyme allows the repair of both epimers of NAD(P)HX, a damaged form of NAD(P)H that is a result of enzymatic or heat-dependent hydration.</text>
</comment>
<feature type="binding site" evidence="18">
    <location>
        <position position="160"/>
    </location>
    <ligand>
        <name>(6S)-NADPHX</name>
        <dbReference type="ChEBI" id="CHEBI:64076"/>
    </ligand>
</feature>
<keyword evidence="9 18" id="KW-0630">Potassium</keyword>
<dbReference type="PIRSF" id="PIRSF017184">
    <property type="entry name" value="Nnr"/>
    <property type="match status" value="1"/>
</dbReference>
<comment type="catalytic activity">
    <reaction evidence="16 17 19">
        <text>(6S)-NADPHX + ADP = AMP + phosphate + NADPH + H(+)</text>
        <dbReference type="Rhea" id="RHEA:32235"/>
        <dbReference type="ChEBI" id="CHEBI:15378"/>
        <dbReference type="ChEBI" id="CHEBI:43474"/>
        <dbReference type="ChEBI" id="CHEBI:57783"/>
        <dbReference type="ChEBI" id="CHEBI:64076"/>
        <dbReference type="ChEBI" id="CHEBI:456215"/>
        <dbReference type="ChEBI" id="CHEBI:456216"/>
        <dbReference type="EC" id="4.2.1.136"/>
    </reaction>
</comment>
<gene>
    <name evidence="17" type="primary">nnrD</name>
    <name evidence="18" type="synonym">nnrE</name>
    <name evidence="22" type="ORF">CLR69_15410</name>
</gene>
<feature type="domain" description="YjeF N-terminal" evidence="21">
    <location>
        <begin position="27"/>
        <end position="235"/>
    </location>
</feature>
<dbReference type="FunFam" id="3.40.1190.20:FF:000017">
    <property type="entry name" value="Multifunctional fusion protein"/>
    <property type="match status" value="1"/>
</dbReference>
<reference evidence="22 23" key="1">
    <citation type="journal article" date="2018" name="Syst. Appl. Microbiol.">
        <title>Pectobacterium zantedeschiae sp. nov. a new species of a soft rot pathogen isolated from Calla lily (Zantedeschia spp.).</title>
        <authorList>
            <person name="Waleron M."/>
            <person name="Misztak A."/>
            <person name="Waleron M."/>
            <person name="Franczuk M."/>
            <person name="Jonca J."/>
            <person name="Wielgomas B."/>
            <person name="Mikicinski A."/>
            <person name="Popovic T."/>
            <person name="Waleron K."/>
        </authorList>
    </citation>
    <scope>NUCLEOTIDE SEQUENCE [LARGE SCALE GENOMIC DNA]</scope>
    <source>
        <strain evidence="22 23">9M</strain>
    </source>
</reference>
<dbReference type="InterPro" id="IPR017953">
    <property type="entry name" value="Carbohydrate_kinase_pred_CS"/>
</dbReference>
<evidence type="ECO:0000256" key="13">
    <source>
        <dbReference type="ARBA" id="ARBA00023268"/>
    </source>
</evidence>
<organism evidence="22 23">
    <name type="scientific">Pectobacterium zantedeschiae</name>
    <dbReference type="NCBI Taxonomy" id="2034769"/>
    <lineage>
        <taxon>Bacteria</taxon>
        <taxon>Pseudomonadati</taxon>
        <taxon>Pseudomonadota</taxon>
        <taxon>Gammaproteobacteria</taxon>
        <taxon>Enterobacterales</taxon>
        <taxon>Pectobacteriaceae</taxon>
        <taxon>Pectobacterium</taxon>
    </lineage>
</organism>
<comment type="similarity">
    <text evidence="18">Belongs to the NnrE/AIBP family.</text>
</comment>
<evidence type="ECO:0000256" key="17">
    <source>
        <dbReference type="HAMAP-Rule" id="MF_01965"/>
    </source>
</evidence>
<feature type="binding site" evidence="17">
    <location>
        <position position="451"/>
    </location>
    <ligand>
        <name>AMP</name>
        <dbReference type="ChEBI" id="CHEBI:456215"/>
    </ligand>
</feature>
<keyword evidence="10 17" id="KW-0520">NAD</keyword>
<comment type="cofactor">
    <cofactor evidence="17">
        <name>Mg(2+)</name>
        <dbReference type="ChEBI" id="CHEBI:18420"/>
    </cofactor>
</comment>
<comment type="similarity">
    <text evidence="17">Belongs to the NnrD/CARKD family.</text>
</comment>
<dbReference type="PROSITE" id="PS01049">
    <property type="entry name" value="YJEF_C_1"/>
    <property type="match status" value="1"/>
</dbReference>
<dbReference type="PANTHER" id="PTHR12592:SF0">
    <property type="entry name" value="ATP-DEPENDENT (S)-NAD(P)H-HYDRATE DEHYDRATASE"/>
    <property type="match status" value="1"/>
</dbReference>
<dbReference type="NCBIfam" id="TIGR00196">
    <property type="entry name" value="yjeF_cterm"/>
    <property type="match status" value="1"/>
</dbReference>
<evidence type="ECO:0000256" key="18">
    <source>
        <dbReference type="HAMAP-Rule" id="MF_01966"/>
    </source>
</evidence>
<dbReference type="InterPro" id="IPR029056">
    <property type="entry name" value="Ribokinase-like"/>
</dbReference>
<feature type="binding site" evidence="18">
    <location>
        <position position="76"/>
    </location>
    <ligand>
        <name>K(+)</name>
        <dbReference type="ChEBI" id="CHEBI:29103"/>
    </ligand>
</feature>
<evidence type="ECO:0000259" key="21">
    <source>
        <dbReference type="PROSITE" id="PS51385"/>
    </source>
</evidence>
<feature type="binding site" evidence="18">
    <location>
        <position position="178"/>
    </location>
    <ligand>
        <name>(6S)-NADPHX</name>
        <dbReference type="ChEBI" id="CHEBI:64076"/>
    </ligand>
</feature>
<dbReference type="GO" id="GO:0052856">
    <property type="term" value="F:NAD(P)HX epimerase activity"/>
    <property type="evidence" value="ECO:0007669"/>
    <property type="project" value="UniProtKB-UniRule"/>
</dbReference>
<dbReference type="EC" id="5.1.99.6" evidence="19"/>
<evidence type="ECO:0000256" key="6">
    <source>
        <dbReference type="ARBA" id="ARBA00022741"/>
    </source>
</evidence>
<dbReference type="PROSITE" id="PS01050">
    <property type="entry name" value="YJEF_C_2"/>
    <property type="match status" value="1"/>
</dbReference>
<evidence type="ECO:0000313" key="23">
    <source>
        <dbReference type="Proteomes" id="UP001138460"/>
    </source>
</evidence>
<evidence type="ECO:0000256" key="15">
    <source>
        <dbReference type="ARBA" id="ARBA00048238"/>
    </source>
</evidence>
<comment type="catalytic activity">
    <reaction evidence="1 18 19">
        <text>(6R)-NADHX = (6S)-NADHX</text>
        <dbReference type="Rhea" id="RHEA:32215"/>
        <dbReference type="ChEBI" id="CHEBI:64074"/>
        <dbReference type="ChEBI" id="CHEBI:64075"/>
        <dbReference type="EC" id="5.1.99.6"/>
    </reaction>
</comment>
<comment type="function">
    <text evidence="18">Catalyzes the epimerization of the S- and R-forms of NAD(P)HX, a damaged form of NAD(P)H that is a result of enzymatic or heat-dependent hydration. This is a prerequisite for the S-specific NAD(P)H-hydrate dehydratase to allow the repair of both epimers of NAD(P)HX.</text>
</comment>
<dbReference type="Gene3D" id="3.40.1190.20">
    <property type="match status" value="1"/>
</dbReference>
<dbReference type="InterPro" id="IPR004443">
    <property type="entry name" value="YjeF_N_dom"/>
</dbReference>
<evidence type="ECO:0000256" key="7">
    <source>
        <dbReference type="ARBA" id="ARBA00022840"/>
    </source>
</evidence>
<dbReference type="SUPFAM" id="SSF53613">
    <property type="entry name" value="Ribokinase-like"/>
    <property type="match status" value="1"/>
</dbReference>
<dbReference type="HAMAP" id="MF_01965">
    <property type="entry name" value="NADHX_dehydratase"/>
    <property type="match status" value="1"/>
</dbReference>
<dbReference type="Gene3D" id="3.40.50.10260">
    <property type="entry name" value="YjeF N-terminal domain"/>
    <property type="match status" value="1"/>
</dbReference>
<keyword evidence="23" id="KW-1185">Reference proteome</keyword>
<evidence type="ECO:0000259" key="20">
    <source>
        <dbReference type="PROSITE" id="PS51383"/>
    </source>
</evidence>
<evidence type="ECO:0000256" key="1">
    <source>
        <dbReference type="ARBA" id="ARBA00000013"/>
    </source>
</evidence>
<evidence type="ECO:0000256" key="11">
    <source>
        <dbReference type="ARBA" id="ARBA00023235"/>
    </source>
</evidence>
<feature type="binding site" evidence="18">
    <location>
        <begin position="75"/>
        <end position="79"/>
    </location>
    <ligand>
        <name>(6S)-NADPHX</name>
        <dbReference type="ChEBI" id="CHEBI:64076"/>
    </ligand>
</feature>
<evidence type="ECO:0000313" key="22">
    <source>
        <dbReference type="EMBL" id="RYC41514.1"/>
    </source>
</evidence>
<comment type="similarity">
    <text evidence="3 19">In the N-terminal section; belongs to the NnrE/AIBP family.</text>
</comment>
<feature type="binding site" evidence="18">
    <location>
        <begin position="149"/>
        <end position="155"/>
    </location>
    <ligand>
        <name>(6S)-NADPHX</name>
        <dbReference type="ChEBI" id="CHEBI:64076"/>
    </ligand>
</feature>
<feature type="binding site" evidence="17">
    <location>
        <position position="339"/>
    </location>
    <ligand>
        <name>(6S)-NADPHX</name>
        <dbReference type="ChEBI" id="CHEBI:64076"/>
    </ligand>
</feature>
<dbReference type="EMBL" id="NWTM01000002">
    <property type="protein sequence ID" value="RYC41514.1"/>
    <property type="molecule type" value="Genomic_DNA"/>
</dbReference>
<dbReference type="NCBIfam" id="TIGR00197">
    <property type="entry name" value="yjeF_nterm"/>
    <property type="match status" value="1"/>
</dbReference>
<feature type="binding site" evidence="18">
    <location>
        <position position="181"/>
    </location>
    <ligand>
        <name>K(+)</name>
        <dbReference type="ChEBI" id="CHEBI:29103"/>
    </ligand>
</feature>
<sequence>MHNASEPYRLDTAEASLPDSVFYADWVRHEEGRAARESGLSLWELMQRAGEAAFEIARHCYPSTRRWRVLAGHGNNGGDGYVVASLALAAGIEVDVVACASDRPLPDDARLARKRWLDQGGRVEDVSAQDDVDTPWPEGIDLIIDGLLGTGLSSVPRPPYATLMMQANAYPAPIISLDIPSGLHAETGACAGVAICAAQTVTFIALKPGLLTGRAREQVGKLHYSSLGLQTWLKGQTAPIRRLSAAQLPEWLAPRPAGQHKGDNGRLLVVGGNSGLGGAALMAADAALHSGAGLVRVLTHKQYQSAFLTARPELMVQELTTDTLRQGLEWADVVVIGPGLGQDEWAKNALRLAENCNKPMLWDADALNLLAINPHKRQNRVLTPHPGEAARLLNCSVSDIESDRLLAATKLVKRYGGVVVLKGAGTVIASGQAEVAIADVGNPGMATGGMGDVLSGIVGGLLAQKLPLYDAACAGCVVHGAAADWLAAQRGTRGMLATDLLPVLFRYVNPERVFPEPIFLEQ</sequence>
<dbReference type="OrthoDB" id="9806925at2"/>
<evidence type="ECO:0000256" key="14">
    <source>
        <dbReference type="ARBA" id="ARBA00025153"/>
    </source>
</evidence>
<dbReference type="EC" id="4.2.1.136" evidence="19"/>
<evidence type="ECO:0000256" key="19">
    <source>
        <dbReference type="PIRNR" id="PIRNR017184"/>
    </source>
</evidence>
<comment type="similarity">
    <text evidence="4 19">In the C-terminal section; belongs to the NnrD/CARKD family.</text>
</comment>
<evidence type="ECO:0000256" key="16">
    <source>
        <dbReference type="ARBA" id="ARBA00049209"/>
    </source>
</evidence>
<feature type="binding site" evidence="17">
    <location>
        <position position="452"/>
    </location>
    <ligand>
        <name>(6S)-NADPHX</name>
        <dbReference type="ChEBI" id="CHEBI:64076"/>
    </ligand>
</feature>
<dbReference type="Pfam" id="PF01256">
    <property type="entry name" value="Carb_kinase"/>
    <property type="match status" value="1"/>
</dbReference>
<dbReference type="GO" id="GO:0046872">
    <property type="term" value="F:metal ion binding"/>
    <property type="evidence" value="ECO:0007669"/>
    <property type="project" value="UniProtKB-UniRule"/>
</dbReference>
<feature type="binding site" evidence="17">
    <location>
        <position position="279"/>
    </location>
    <ligand>
        <name>(6S)-NADPHX</name>
        <dbReference type="ChEBI" id="CHEBI:64076"/>
    </ligand>
</feature>
<evidence type="ECO:0000256" key="9">
    <source>
        <dbReference type="ARBA" id="ARBA00022958"/>
    </source>
</evidence>
<protein>
    <recommendedName>
        <fullName evidence="19">Bifunctional NAD(P)H-hydrate repair enzyme</fullName>
    </recommendedName>
    <alternativeName>
        <fullName evidence="19">Nicotinamide nucleotide repair protein</fullName>
    </alternativeName>
    <domain>
        <recommendedName>
            <fullName evidence="19">ADP-dependent (S)-NAD(P)H-hydrate dehydratase</fullName>
            <ecNumber evidence="19">4.2.1.136</ecNumber>
        </recommendedName>
        <alternativeName>
            <fullName evidence="19">ADP-dependent NAD(P)HX dehydratase</fullName>
        </alternativeName>
    </domain>
    <domain>
        <recommendedName>
            <fullName evidence="19">NAD(P)H-hydrate epimerase</fullName>
            <ecNumber evidence="19">5.1.99.6</ecNumber>
        </recommendedName>
    </domain>
</protein>
<comment type="caution">
    <text evidence="22">The sequence shown here is derived from an EMBL/GenBank/DDBJ whole genome shotgun (WGS) entry which is preliminary data.</text>
</comment>
<evidence type="ECO:0000256" key="8">
    <source>
        <dbReference type="ARBA" id="ARBA00022857"/>
    </source>
</evidence>
<dbReference type="Proteomes" id="UP001138460">
    <property type="component" value="Unassembled WGS sequence"/>
</dbReference>
<evidence type="ECO:0000256" key="2">
    <source>
        <dbReference type="ARBA" id="ARBA00000909"/>
    </source>
</evidence>
<dbReference type="SUPFAM" id="SSF64153">
    <property type="entry name" value="YjeF N-terminal domain-like"/>
    <property type="match status" value="1"/>
</dbReference>
<accession>A0A9X8JIL1</accession>
<evidence type="ECO:0000256" key="10">
    <source>
        <dbReference type="ARBA" id="ARBA00023027"/>
    </source>
</evidence>
<dbReference type="GO" id="GO:0046496">
    <property type="term" value="P:nicotinamide nucleotide metabolic process"/>
    <property type="evidence" value="ECO:0007669"/>
    <property type="project" value="UniProtKB-UniRule"/>
</dbReference>
<dbReference type="HAMAP" id="MF_01966">
    <property type="entry name" value="NADHX_epimerase"/>
    <property type="match status" value="1"/>
</dbReference>
<dbReference type="PROSITE" id="PS51383">
    <property type="entry name" value="YJEF_C_3"/>
    <property type="match status" value="1"/>
</dbReference>
<proteinExistence type="inferred from homology"/>
<comment type="catalytic activity">
    <reaction evidence="15 17 19">
        <text>(6S)-NADHX + ADP = AMP + phosphate + NADH + H(+)</text>
        <dbReference type="Rhea" id="RHEA:32223"/>
        <dbReference type="ChEBI" id="CHEBI:15378"/>
        <dbReference type="ChEBI" id="CHEBI:43474"/>
        <dbReference type="ChEBI" id="CHEBI:57945"/>
        <dbReference type="ChEBI" id="CHEBI:64074"/>
        <dbReference type="ChEBI" id="CHEBI:456215"/>
        <dbReference type="ChEBI" id="CHEBI:456216"/>
        <dbReference type="EC" id="4.2.1.136"/>
    </reaction>
</comment>
<keyword evidence="7 17" id="KW-0067">ATP-binding</keyword>
<dbReference type="RefSeq" id="WP_129712280.1">
    <property type="nucleotide sequence ID" value="NZ_JBEHFA010000001.1"/>
</dbReference>
<keyword evidence="11 18" id="KW-0413">Isomerase</keyword>
<keyword evidence="8 17" id="KW-0521">NADP</keyword>
<dbReference type="GO" id="GO:0052855">
    <property type="term" value="F:ADP-dependent NAD(P)H-hydrate dehydratase activity"/>
    <property type="evidence" value="ECO:0007669"/>
    <property type="project" value="UniProtKB-UniRule"/>
</dbReference>
<comment type="subunit">
    <text evidence="17">Homotetramer.</text>
</comment>
<evidence type="ECO:0000256" key="3">
    <source>
        <dbReference type="ARBA" id="ARBA00006001"/>
    </source>
</evidence>
<evidence type="ECO:0000256" key="4">
    <source>
        <dbReference type="ARBA" id="ARBA00009524"/>
    </source>
</evidence>
<evidence type="ECO:0000256" key="12">
    <source>
        <dbReference type="ARBA" id="ARBA00023239"/>
    </source>
</evidence>
<feature type="binding site" evidence="17">
    <location>
        <position position="385"/>
    </location>
    <ligand>
        <name>(6S)-NADPHX</name>
        <dbReference type="ChEBI" id="CHEBI:64076"/>
    </ligand>
</feature>
<keyword evidence="6 17" id="KW-0547">Nucleotide-binding</keyword>
<dbReference type="FunFam" id="3.40.50.10260:FF:000003">
    <property type="entry name" value="Multifunctional fusion protein"/>
    <property type="match status" value="1"/>
</dbReference>